<accession>A0ABM8Y524</accession>
<keyword evidence="2" id="KW-1245">Viral tail assembly</keyword>
<dbReference type="PANTHER" id="PTHR34413:SF2">
    <property type="entry name" value="PROPHAGE TAIL FIBER ASSEMBLY PROTEIN HOMOLOG TFAE-RELATED"/>
    <property type="match status" value="1"/>
</dbReference>
<dbReference type="Pfam" id="PF02413">
    <property type="entry name" value="Caudo_TAP"/>
    <property type="match status" value="1"/>
</dbReference>
<gene>
    <name evidence="5" type="ORF">P2SIDE7_00021</name>
</gene>
<sequence length="178" mass="20682">MQHLKNITAGNPKTVEQYQLTKDFDVVWFFSEDGKNWYEEQKYFADDTLKIAYDKDNIIRYVEKDVTAIRPDGLSVVEVADITANRRADISGNWMFKDGKVIKRIYTAEELLQQAENRKARLLADAESVILPLERAVRLNMATDEERSRLDAWERYSVLVSRVDPANPANPEWPEMPQ</sequence>
<dbReference type="EMBL" id="OU784746">
    <property type="protein sequence ID" value="CAG9593867.1"/>
    <property type="molecule type" value="Genomic_DNA"/>
</dbReference>
<evidence type="ECO:0000256" key="3">
    <source>
        <dbReference type="ARBA" id="ARBA00023138"/>
    </source>
</evidence>
<evidence type="ECO:0000313" key="5">
    <source>
        <dbReference type="EMBL" id="CAG9593867.1"/>
    </source>
</evidence>
<evidence type="ECO:0000256" key="1">
    <source>
        <dbReference type="ARBA" id="ARBA00008579"/>
    </source>
</evidence>
<organism evidence="5 6">
    <name type="scientific">Peduovirus P2</name>
    <dbReference type="NCBI Taxonomy" id="10679"/>
    <lineage>
        <taxon>Viruses</taxon>
        <taxon>Duplodnaviria</taxon>
        <taxon>Heunggongvirae</taxon>
        <taxon>Uroviricota</taxon>
        <taxon>Caudoviricetes</taxon>
        <taxon>Peduoviridae</taxon>
        <taxon>Peduovirus</taxon>
    </lineage>
</organism>
<protein>
    <recommendedName>
        <fullName evidence="7">Tail fiber assembly protein</fullName>
    </recommendedName>
</protein>
<keyword evidence="2" id="KW-1188">Viral release from host cell</keyword>
<evidence type="ECO:0000256" key="2">
    <source>
        <dbReference type="ARBA" id="ARBA00022465"/>
    </source>
</evidence>
<keyword evidence="6" id="KW-1185">Reference proteome</keyword>
<dbReference type="Proteomes" id="UP000837327">
    <property type="component" value="Chromosome"/>
</dbReference>
<dbReference type="InterPro" id="IPR051220">
    <property type="entry name" value="TFA_Chaperone"/>
</dbReference>
<dbReference type="InterPro" id="IPR003458">
    <property type="entry name" value="Phage_T4_Gp38_tail_assem"/>
</dbReference>
<keyword evidence="3" id="KW-1246">Viral tail fiber assembly</keyword>
<evidence type="ECO:0000313" key="6">
    <source>
        <dbReference type="Proteomes" id="UP000837327"/>
    </source>
</evidence>
<comment type="similarity">
    <text evidence="1">Belongs to the tfa family.</text>
</comment>
<proteinExistence type="inferred from homology"/>
<name>A0ABM8Y524_9CAUD</name>
<dbReference type="PANTHER" id="PTHR34413">
    <property type="entry name" value="PROPHAGE TAIL FIBER ASSEMBLY PROTEIN HOMOLOG TFAE-RELATED-RELATED"/>
    <property type="match status" value="1"/>
</dbReference>
<reference evidence="5 6" key="1">
    <citation type="submission" date="2021-10" db="EMBL/GenBank/DDBJ databases">
        <authorList>
            <person name="Bikard D."/>
        </authorList>
    </citation>
    <scope>NUCLEOTIDE SEQUENCE [LARGE SCALE GENOMIC DNA]</scope>
</reference>
<keyword evidence="4" id="KW-0143">Chaperone</keyword>
<evidence type="ECO:0008006" key="7">
    <source>
        <dbReference type="Google" id="ProtNLM"/>
    </source>
</evidence>
<evidence type="ECO:0000256" key="4">
    <source>
        <dbReference type="ARBA" id="ARBA00023186"/>
    </source>
</evidence>